<evidence type="ECO:0000313" key="2">
    <source>
        <dbReference type="Proteomes" id="UP000029120"/>
    </source>
</evidence>
<organism evidence="1 2">
    <name type="scientific">Arabis alpina</name>
    <name type="common">Alpine rock-cress</name>
    <dbReference type="NCBI Taxonomy" id="50452"/>
    <lineage>
        <taxon>Eukaryota</taxon>
        <taxon>Viridiplantae</taxon>
        <taxon>Streptophyta</taxon>
        <taxon>Embryophyta</taxon>
        <taxon>Tracheophyta</taxon>
        <taxon>Spermatophyta</taxon>
        <taxon>Magnoliopsida</taxon>
        <taxon>eudicotyledons</taxon>
        <taxon>Gunneridae</taxon>
        <taxon>Pentapetalae</taxon>
        <taxon>rosids</taxon>
        <taxon>malvids</taxon>
        <taxon>Brassicales</taxon>
        <taxon>Brassicaceae</taxon>
        <taxon>Arabideae</taxon>
        <taxon>Arabis</taxon>
    </lineage>
</organism>
<dbReference type="AlphaFoldDB" id="A0A087H8I8"/>
<dbReference type="Gramene" id="KFK38440">
    <property type="protein sequence ID" value="KFK38440"/>
    <property type="gene ID" value="AALP_AA3G113500"/>
</dbReference>
<protein>
    <submittedName>
        <fullName evidence="1">Uncharacterized protein</fullName>
    </submittedName>
</protein>
<sequence>MAYINIFLINSTDKENIAAEELVRILRRDLHLKTMIVVMTSLTETWTRAGAHTCVKGTWDEDMLVAIFKQLKEGLVNELYREAFKIAIVYEGDIWDHANWFDNETQEVVTAVSESDVDRMEIAYDMIMVYTPTVANQLRIKGFTKLMVGVTSSDKECTDFGNYEVSNFLTPPLTKEKIESVIKLMV</sequence>
<reference evidence="2" key="1">
    <citation type="journal article" date="2015" name="Nat. Plants">
        <title>Genome expansion of Arabis alpina linked with retrotransposition and reduced symmetric DNA methylation.</title>
        <authorList>
            <person name="Willing E.M."/>
            <person name="Rawat V."/>
            <person name="Mandakova T."/>
            <person name="Maumus F."/>
            <person name="James G.V."/>
            <person name="Nordstroem K.J."/>
            <person name="Becker C."/>
            <person name="Warthmann N."/>
            <person name="Chica C."/>
            <person name="Szarzynska B."/>
            <person name="Zytnicki M."/>
            <person name="Albani M.C."/>
            <person name="Kiefer C."/>
            <person name="Bergonzi S."/>
            <person name="Castaings L."/>
            <person name="Mateos J.L."/>
            <person name="Berns M.C."/>
            <person name="Bujdoso N."/>
            <person name="Piofczyk T."/>
            <person name="de Lorenzo L."/>
            <person name="Barrero-Sicilia C."/>
            <person name="Mateos I."/>
            <person name="Piednoel M."/>
            <person name="Hagmann J."/>
            <person name="Chen-Min-Tao R."/>
            <person name="Iglesias-Fernandez R."/>
            <person name="Schuster S.C."/>
            <person name="Alonso-Blanco C."/>
            <person name="Roudier F."/>
            <person name="Carbonero P."/>
            <person name="Paz-Ares J."/>
            <person name="Davis S.J."/>
            <person name="Pecinka A."/>
            <person name="Quesneville H."/>
            <person name="Colot V."/>
            <person name="Lysak M.A."/>
            <person name="Weigel D."/>
            <person name="Coupland G."/>
            <person name="Schneeberger K."/>
        </authorList>
    </citation>
    <scope>NUCLEOTIDE SEQUENCE [LARGE SCALE GENOMIC DNA]</scope>
    <source>
        <strain evidence="2">cv. Pajares</strain>
    </source>
</reference>
<dbReference type="EMBL" id="CM002871">
    <property type="protein sequence ID" value="KFK38440.1"/>
    <property type="molecule type" value="Genomic_DNA"/>
</dbReference>
<name>A0A087H8I8_ARAAL</name>
<gene>
    <name evidence="1" type="ordered locus">AALP_Aa3g113500</name>
</gene>
<proteinExistence type="predicted"/>
<keyword evidence="2" id="KW-1185">Reference proteome</keyword>
<dbReference type="Proteomes" id="UP000029120">
    <property type="component" value="Chromosome 3"/>
</dbReference>
<accession>A0A087H8I8</accession>
<evidence type="ECO:0000313" key="1">
    <source>
        <dbReference type="EMBL" id="KFK38440.1"/>
    </source>
</evidence>
<dbReference type="OrthoDB" id="10652045at2759"/>